<dbReference type="AlphaFoldDB" id="A0A6L6IE94"/>
<protein>
    <submittedName>
        <fullName evidence="1">DUF2575 domain-containing protein</fullName>
    </submittedName>
</protein>
<dbReference type="Proteomes" id="UP000477739">
    <property type="component" value="Unassembled WGS sequence"/>
</dbReference>
<organism evidence="1 2">
    <name type="scientific">Intestinirhabdus alba</name>
    <dbReference type="NCBI Taxonomy" id="2899544"/>
    <lineage>
        <taxon>Bacteria</taxon>
        <taxon>Pseudomonadati</taxon>
        <taxon>Pseudomonadota</taxon>
        <taxon>Gammaproteobacteria</taxon>
        <taxon>Enterobacterales</taxon>
        <taxon>Enterobacteriaceae</taxon>
        <taxon>Intestinirhabdus</taxon>
    </lineage>
</organism>
<proteinExistence type="predicted"/>
<dbReference type="AntiFam" id="ANF00260">
    <property type="entry name" value="Protein of unknown function (DUF2575)"/>
</dbReference>
<reference evidence="1 2" key="1">
    <citation type="submission" date="2019-11" db="EMBL/GenBank/DDBJ databases">
        <title>Escherichia alba sp. nov. isolated from the gut of plastic-eating superworms Zophobas atratus.</title>
        <authorList>
            <person name="Yang Y."/>
        </authorList>
    </citation>
    <scope>NUCLEOTIDE SEQUENCE [LARGE SCALE GENOMIC DNA]</scope>
    <source>
        <strain evidence="2">BIT-B35</strain>
    </source>
</reference>
<dbReference type="OrthoDB" id="6626498at2"/>
<evidence type="ECO:0000313" key="1">
    <source>
        <dbReference type="EMBL" id="MTH45051.1"/>
    </source>
</evidence>
<accession>A0A6L6IE94</accession>
<gene>
    <name evidence="1" type="ORF">GJV78_02000</name>
</gene>
<sequence>MDNSKAEEYALLAFFCQWICANKRRLTGQRSLRSDGAGFYQLAGREYSLSTIKMHGRSLMRPMAMKSIFFLFRRMNRRLTLTAVQGILGRFSLF</sequence>
<name>A0A6L6IE94_9ENTR</name>
<evidence type="ECO:0000313" key="2">
    <source>
        <dbReference type="Proteomes" id="UP000477739"/>
    </source>
</evidence>
<keyword evidence="2" id="KW-1185">Reference proteome</keyword>
<comment type="caution">
    <text evidence="1">The sequence shown here is derived from an EMBL/GenBank/DDBJ whole genome shotgun (WGS) entry which is preliminary data.</text>
</comment>
<dbReference type="EMBL" id="WMJZ01000002">
    <property type="protein sequence ID" value="MTH45051.1"/>
    <property type="molecule type" value="Genomic_DNA"/>
</dbReference>